<dbReference type="EMBL" id="HBUF01038717">
    <property type="protein sequence ID" value="CAG6617396.1"/>
    <property type="molecule type" value="Transcribed_RNA"/>
</dbReference>
<protein>
    <submittedName>
        <fullName evidence="1">Uncharacterized protein</fullName>
    </submittedName>
</protein>
<organism evidence="1">
    <name type="scientific">Cacopsylla melanoneura</name>
    <dbReference type="NCBI Taxonomy" id="428564"/>
    <lineage>
        <taxon>Eukaryota</taxon>
        <taxon>Metazoa</taxon>
        <taxon>Ecdysozoa</taxon>
        <taxon>Arthropoda</taxon>
        <taxon>Hexapoda</taxon>
        <taxon>Insecta</taxon>
        <taxon>Pterygota</taxon>
        <taxon>Neoptera</taxon>
        <taxon>Paraneoptera</taxon>
        <taxon>Hemiptera</taxon>
        <taxon>Sternorrhyncha</taxon>
        <taxon>Psylloidea</taxon>
        <taxon>Psyllidae</taxon>
        <taxon>Psyllinae</taxon>
        <taxon>Cacopsylla</taxon>
    </lineage>
</organism>
<dbReference type="EMBL" id="HBUF01038718">
    <property type="protein sequence ID" value="CAG6617398.1"/>
    <property type="molecule type" value="Transcribed_RNA"/>
</dbReference>
<proteinExistence type="predicted"/>
<reference evidence="1" key="1">
    <citation type="submission" date="2021-05" db="EMBL/GenBank/DDBJ databases">
        <authorList>
            <person name="Alioto T."/>
            <person name="Alioto T."/>
            <person name="Gomez Garrido J."/>
        </authorList>
    </citation>
    <scope>NUCLEOTIDE SEQUENCE</scope>
</reference>
<evidence type="ECO:0000313" key="1">
    <source>
        <dbReference type="EMBL" id="CAG6762286.1"/>
    </source>
</evidence>
<dbReference type="EMBL" id="HBUF01560845">
    <property type="protein sequence ID" value="CAG6762288.1"/>
    <property type="molecule type" value="Transcribed_RNA"/>
</dbReference>
<dbReference type="EMBL" id="HBUF01560844">
    <property type="protein sequence ID" value="CAG6762286.1"/>
    <property type="molecule type" value="Transcribed_RNA"/>
</dbReference>
<accession>A0A8D9ABJ3</accession>
<name>A0A8D9ABJ3_9HEMI</name>
<sequence>MTFSNQQDLLYELGSHVTKEDHKCLSRLAGSVTGAVLLLLDQADLTGGVPLLKGDAVSVSPFTGGFDRISAGFSGRFSGEDNNFPVTFSRVEENGSLVQFSLDFSGVESFSVVSSGKEGGPFTAQSPRVNSDSFSRAAARTEITFSLCVAVNCWPRFPSVSAGGSCDDSSETPGRVSSSSISTGSVFVLELVLCGDFQHRVSQSSCVVLCQIHLFTMILMFV</sequence>
<dbReference type="AlphaFoldDB" id="A0A8D9ABJ3"/>